<dbReference type="InterPro" id="IPR036291">
    <property type="entry name" value="NAD(P)-bd_dom_sf"/>
</dbReference>
<organism evidence="1 2">
    <name type="scientific">Actinomadura adrarensis</name>
    <dbReference type="NCBI Taxonomy" id="1819600"/>
    <lineage>
        <taxon>Bacteria</taxon>
        <taxon>Bacillati</taxon>
        <taxon>Actinomycetota</taxon>
        <taxon>Actinomycetes</taxon>
        <taxon>Streptosporangiales</taxon>
        <taxon>Thermomonosporaceae</taxon>
        <taxon>Actinomadura</taxon>
    </lineage>
</organism>
<gene>
    <name evidence="1" type="ORF">ACFQ07_20110</name>
</gene>
<evidence type="ECO:0000313" key="2">
    <source>
        <dbReference type="Proteomes" id="UP001597083"/>
    </source>
</evidence>
<dbReference type="Proteomes" id="UP001597083">
    <property type="component" value="Unassembled WGS sequence"/>
</dbReference>
<reference evidence="2" key="1">
    <citation type="journal article" date="2019" name="Int. J. Syst. Evol. Microbiol.">
        <title>The Global Catalogue of Microorganisms (GCM) 10K type strain sequencing project: providing services to taxonomists for standard genome sequencing and annotation.</title>
        <authorList>
            <consortium name="The Broad Institute Genomics Platform"/>
            <consortium name="The Broad Institute Genome Sequencing Center for Infectious Disease"/>
            <person name="Wu L."/>
            <person name="Ma J."/>
        </authorList>
    </citation>
    <scope>NUCLEOTIDE SEQUENCE [LARGE SCALE GENOMIC DNA]</scope>
    <source>
        <strain evidence="2">JCM 31696</strain>
    </source>
</reference>
<dbReference type="Gene3D" id="3.40.50.720">
    <property type="entry name" value="NAD(P)-binding Rossmann-like Domain"/>
    <property type="match status" value="1"/>
</dbReference>
<dbReference type="EMBL" id="JBHTIR010003020">
    <property type="protein sequence ID" value="MFD0854552.1"/>
    <property type="molecule type" value="Genomic_DNA"/>
</dbReference>
<dbReference type="SUPFAM" id="SSF51735">
    <property type="entry name" value="NAD(P)-binding Rossmann-fold domains"/>
    <property type="match status" value="1"/>
</dbReference>
<name>A0ABW3CLR8_9ACTN</name>
<accession>A0ABW3CLR8</accession>
<proteinExistence type="predicted"/>
<sequence>LAPGPRDVGVQYVDARDMAIWSLEAAREGLGGAYNVVSAPDFTTMGELLETCVRVTGSDAELRWTAPERILEAGVQPWTDLPIWIPPGEGHESIHESGVGKALAAGLKCRPVAETVADTWTWLRSIGGVAPQRPDRPQVGLAPDVEASLI</sequence>
<evidence type="ECO:0000313" key="1">
    <source>
        <dbReference type="EMBL" id="MFD0854552.1"/>
    </source>
</evidence>
<keyword evidence="2" id="KW-1185">Reference proteome</keyword>
<comment type="caution">
    <text evidence="1">The sequence shown here is derived from an EMBL/GenBank/DDBJ whole genome shotgun (WGS) entry which is preliminary data.</text>
</comment>
<feature type="non-terminal residue" evidence="1">
    <location>
        <position position="1"/>
    </location>
</feature>
<protein>
    <submittedName>
        <fullName evidence="1">Reductase</fullName>
    </submittedName>
</protein>